<dbReference type="Gene3D" id="2.60.130.10">
    <property type="entry name" value="Aromatic compound dioxygenase"/>
    <property type="match status" value="1"/>
</dbReference>
<gene>
    <name evidence="1" type="ORF">DFH07DRAFT_383694</name>
</gene>
<dbReference type="PANTHER" id="PTHR34315:SF4">
    <property type="entry name" value="INTRADIOL RING-CLEAVAGE DIOXYGENASES DOMAIN-CONTAINING PROTEIN"/>
    <property type="match status" value="1"/>
</dbReference>
<keyword evidence="2" id="KW-1185">Reference proteome</keyword>
<organism evidence="1 2">
    <name type="scientific">Mycena maculata</name>
    <dbReference type="NCBI Taxonomy" id="230809"/>
    <lineage>
        <taxon>Eukaryota</taxon>
        <taxon>Fungi</taxon>
        <taxon>Dikarya</taxon>
        <taxon>Basidiomycota</taxon>
        <taxon>Agaricomycotina</taxon>
        <taxon>Agaricomycetes</taxon>
        <taxon>Agaricomycetidae</taxon>
        <taxon>Agaricales</taxon>
        <taxon>Marasmiineae</taxon>
        <taxon>Mycenaceae</taxon>
        <taxon>Mycena</taxon>
    </lineage>
</organism>
<comment type="caution">
    <text evidence="1">The sequence shown here is derived from an EMBL/GenBank/DDBJ whole genome shotgun (WGS) entry which is preliminary data.</text>
</comment>
<dbReference type="SUPFAM" id="SSF49482">
    <property type="entry name" value="Aromatic compound dioxygenase"/>
    <property type="match status" value="1"/>
</dbReference>
<sequence>MVWIFSTFLATPETVLTNKMRFTSFISIAVLCGIVAAVPTAPAARDCSAEVAHYNKERRDARVIAKRSFYANMLNTTCVLAPQTILEDYTANPPVQTDITADQPGVEFIVDIGVMNTATCEPLTDVMVELWGPNAVGEYGSFLRGAQLTGSNGIAEFTTVFPGYTTGAANHLNILVHQDSSQSSDVAHVGQLFFTDPWTNIIGMIQQHHGHRGDQRRLARGYHFES</sequence>
<dbReference type="InterPro" id="IPR015889">
    <property type="entry name" value="Intradiol_dOase_core"/>
</dbReference>
<evidence type="ECO:0000313" key="1">
    <source>
        <dbReference type="EMBL" id="KAJ7713699.1"/>
    </source>
</evidence>
<dbReference type="Proteomes" id="UP001215280">
    <property type="component" value="Unassembled WGS sequence"/>
</dbReference>
<protein>
    <submittedName>
        <fullName evidence="1">Intradiol ring-cleavage dioxygenase</fullName>
    </submittedName>
</protein>
<keyword evidence="1" id="KW-0223">Dioxygenase</keyword>
<reference evidence="1" key="1">
    <citation type="submission" date="2023-03" db="EMBL/GenBank/DDBJ databases">
        <title>Massive genome expansion in bonnet fungi (Mycena s.s.) driven by repeated elements and novel gene families across ecological guilds.</title>
        <authorList>
            <consortium name="Lawrence Berkeley National Laboratory"/>
            <person name="Harder C.B."/>
            <person name="Miyauchi S."/>
            <person name="Viragh M."/>
            <person name="Kuo A."/>
            <person name="Thoen E."/>
            <person name="Andreopoulos B."/>
            <person name="Lu D."/>
            <person name="Skrede I."/>
            <person name="Drula E."/>
            <person name="Henrissat B."/>
            <person name="Morin E."/>
            <person name="Kohler A."/>
            <person name="Barry K."/>
            <person name="LaButti K."/>
            <person name="Morin E."/>
            <person name="Salamov A."/>
            <person name="Lipzen A."/>
            <person name="Mereny Z."/>
            <person name="Hegedus B."/>
            <person name="Baldrian P."/>
            <person name="Stursova M."/>
            <person name="Weitz H."/>
            <person name="Taylor A."/>
            <person name="Grigoriev I.V."/>
            <person name="Nagy L.G."/>
            <person name="Martin F."/>
            <person name="Kauserud H."/>
        </authorList>
    </citation>
    <scope>NUCLEOTIDE SEQUENCE</scope>
    <source>
        <strain evidence="1">CBHHK188m</strain>
    </source>
</reference>
<name>A0AAD7MEP4_9AGAR</name>
<evidence type="ECO:0000313" key="2">
    <source>
        <dbReference type="Proteomes" id="UP001215280"/>
    </source>
</evidence>
<dbReference type="GO" id="GO:0005506">
    <property type="term" value="F:iron ion binding"/>
    <property type="evidence" value="ECO:0007669"/>
    <property type="project" value="InterPro"/>
</dbReference>
<dbReference type="AlphaFoldDB" id="A0AAD7MEP4"/>
<proteinExistence type="predicted"/>
<dbReference type="EMBL" id="JARJLG010000387">
    <property type="protein sequence ID" value="KAJ7713699.1"/>
    <property type="molecule type" value="Genomic_DNA"/>
</dbReference>
<keyword evidence="1" id="KW-0560">Oxidoreductase</keyword>
<dbReference type="PANTHER" id="PTHR34315">
    <property type="match status" value="1"/>
</dbReference>
<accession>A0AAD7MEP4</accession>
<dbReference type="GO" id="GO:0016702">
    <property type="term" value="F:oxidoreductase activity, acting on single donors with incorporation of molecular oxygen, incorporation of two atoms of oxygen"/>
    <property type="evidence" value="ECO:0007669"/>
    <property type="project" value="InterPro"/>
</dbReference>